<dbReference type="EMBL" id="LUKF01000016">
    <property type="protein sequence ID" value="KYG62234.1"/>
    <property type="molecule type" value="Genomic_DNA"/>
</dbReference>
<organism evidence="2 3">
    <name type="scientific">Bdellovibrio bacteriovorus</name>
    <dbReference type="NCBI Taxonomy" id="959"/>
    <lineage>
        <taxon>Bacteria</taxon>
        <taxon>Pseudomonadati</taxon>
        <taxon>Bdellovibrionota</taxon>
        <taxon>Bdellovibrionia</taxon>
        <taxon>Bdellovibrionales</taxon>
        <taxon>Pseudobdellovibrionaceae</taxon>
        <taxon>Bdellovibrio</taxon>
    </lineage>
</organism>
<dbReference type="Gene3D" id="3.90.660.10">
    <property type="match status" value="1"/>
</dbReference>
<dbReference type="InterPro" id="IPR036188">
    <property type="entry name" value="FAD/NAD-bd_sf"/>
</dbReference>
<dbReference type="RefSeq" id="WP_063244335.1">
    <property type="nucleotide sequence ID" value="NZ_LUKF01000016.1"/>
</dbReference>
<dbReference type="Proteomes" id="UP000075391">
    <property type="component" value="Unassembled WGS sequence"/>
</dbReference>
<dbReference type="InterPro" id="IPR002937">
    <property type="entry name" value="Amino_oxidase"/>
</dbReference>
<evidence type="ECO:0000313" key="3">
    <source>
        <dbReference type="Proteomes" id="UP000075391"/>
    </source>
</evidence>
<dbReference type="Pfam" id="PF01593">
    <property type="entry name" value="Amino_oxidase"/>
    <property type="match status" value="1"/>
</dbReference>
<evidence type="ECO:0000313" key="2">
    <source>
        <dbReference type="EMBL" id="KYG62234.1"/>
    </source>
</evidence>
<reference evidence="2 3" key="1">
    <citation type="submission" date="2016-03" db="EMBL/GenBank/DDBJ databases">
        <authorList>
            <person name="Ploux O."/>
        </authorList>
    </citation>
    <scope>NUCLEOTIDE SEQUENCE [LARGE SCALE GENOMIC DNA]</scope>
    <source>
        <strain evidence="2 3">BER2</strain>
    </source>
</reference>
<dbReference type="OrthoDB" id="5288644at2"/>
<accession>A0A150WGY5</accession>
<comment type="caution">
    <text evidence="2">The sequence shown here is derived from an EMBL/GenBank/DDBJ whole genome shotgun (WGS) entry which is preliminary data.</text>
</comment>
<feature type="domain" description="Amine oxidase" evidence="1">
    <location>
        <begin position="95"/>
        <end position="481"/>
    </location>
</feature>
<dbReference type="PANTHER" id="PTHR42923">
    <property type="entry name" value="PROTOPORPHYRINOGEN OXIDASE"/>
    <property type="match status" value="1"/>
</dbReference>
<dbReference type="AlphaFoldDB" id="A0A150WGY5"/>
<dbReference type="Gene3D" id="1.10.405.10">
    <property type="entry name" value="Guanine Nucleotide Dissociation Inhibitor, domain 1"/>
    <property type="match status" value="1"/>
</dbReference>
<protein>
    <submittedName>
        <fullName evidence="2">Amine oxidase</fullName>
    </submittedName>
</protein>
<dbReference type="GO" id="GO:0016491">
    <property type="term" value="F:oxidoreductase activity"/>
    <property type="evidence" value="ECO:0007669"/>
    <property type="project" value="InterPro"/>
</dbReference>
<dbReference type="SUPFAM" id="SSF51905">
    <property type="entry name" value="FAD/NAD(P)-binding domain"/>
    <property type="match status" value="1"/>
</dbReference>
<evidence type="ECO:0000259" key="1">
    <source>
        <dbReference type="Pfam" id="PF01593"/>
    </source>
</evidence>
<gene>
    <name evidence="2" type="ORF">AZI85_06140</name>
</gene>
<proteinExistence type="predicted"/>
<dbReference type="Gene3D" id="3.50.50.60">
    <property type="entry name" value="FAD/NAD(P)-binding domain"/>
    <property type="match status" value="1"/>
</dbReference>
<sequence length="536" mass="59756">MQRRDFLKTTATLAALSSLPTKTLAQGSSWVSKNLTDDWPIARLSDNESSSIDFNGDNIDRPHDILWNIDGYIEKQGGEPKVSEELDVVVVGGGIGGLSSAYYLRHKKIALLEQDYRLGGNTKGEMYKDAIYSIGAAYLAEPDAESQLGILLRELDIHDKARRETGDETTVFYNKKFARPFWEGASADAHADFKKFHARLKQIFNEADFGFESDFAKEYDQMTAEQWVDKEFPNIHPHIKEYMQLYGWSSFCGSIDELSAFQYLGFISSETGALLAYPGGNSYVAQKMAIQIRKDAGKESLRSGCMVLRVKAEGGGATVLYVDGMGVLKKIKANHVVMACPKFVARRLLPQMPKQQDTTIDLLPYRAYLVGNIITKKPIQSPSYELYCLTGKMPPSPTPMKRGDRSFTDICFGTWAQEEKTQHSVLTLYQGIAYDGARQFLFNPASHDKYKAKYLTDIEPVLNAMGLSQNDIHGIRMTRWGHALPVAAKGLLAARTAQIASASIHDVIHFANQDNWMTPCFEAAHQAAIEVSSLIK</sequence>
<name>A0A150WGY5_BDEBC</name>
<dbReference type="InterPro" id="IPR050464">
    <property type="entry name" value="Zeta_carotene_desat/Oxidored"/>
</dbReference>